<dbReference type="OrthoDB" id="3794732at2759"/>
<reference evidence="2" key="1">
    <citation type="submission" date="2017-03" db="EMBL/GenBank/DDBJ databases">
        <title>Genomes of endolithic fungi from Antarctica.</title>
        <authorList>
            <person name="Coleine C."/>
            <person name="Masonjones S."/>
            <person name="Stajich J.E."/>
        </authorList>
    </citation>
    <scope>NUCLEOTIDE SEQUENCE [LARGE SCALE GENOMIC DNA]</scope>
    <source>
        <strain evidence="2">CCFEE 5527</strain>
    </source>
</reference>
<proteinExistence type="predicted"/>
<dbReference type="InParanoid" id="A0A1V8TSY0"/>
<dbReference type="AlphaFoldDB" id="A0A1V8TSY0"/>
<evidence type="ECO:0008006" key="3">
    <source>
        <dbReference type="Google" id="ProtNLM"/>
    </source>
</evidence>
<comment type="caution">
    <text evidence="1">The sequence shown here is derived from an EMBL/GenBank/DDBJ whole genome shotgun (WGS) entry which is preliminary data.</text>
</comment>
<dbReference type="EMBL" id="NAJO01000002">
    <property type="protein sequence ID" value="OQO14486.1"/>
    <property type="molecule type" value="Genomic_DNA"/>
</dbReference>
<name>A0A1V8TSY0_9PEZI</name>
<evidence type="ECO:0000313" key="1">
    <source>
        <dbReference type="EMBL" id="OQO14486.1"/>
    </source>
</evidence>
<gene>
    <name evidence="1" type="ORF">B0A48_01364</name>
</gene>
<organism evidence="1 2">
    <name type="scientific">Cryoendolithus antarcticus</name>
    <dbReference type="NCBI Taxonomy" id="1507870"/>
    <lineage>
        <taxon>Eukaryota</taxon>
        <taxon>Fungi</taxon>
        <taxon>Dikarya</taxon>
        <taxon>Ascomycota</taxon>
        <taxon>Pezizomycotina</taxon>
        <taxon>Dothideomycetes</taxon>
        <taxon>Dothideomycetidae</taxon>
        <taxon>Cladosporiales</taxon>
        <taxon>Cladosporiaceae</taxon>
        <taxon>Cryoendolithus</taxon>
    </lineage>
</organism>
<protein>
    <recommendedName>
        <fullName evidence="3">BTB domain-containing protein</fullName>
    </recommendedName>
</protein>
<keyword evidence="2" id="KW-1185">Reference proteome</keyword>
<sequence length="139" mass="15812">MAESTSPSAKRRRIDYEKAFKVKIGNGDHQKILTIYDDFVVHRSTFFKSARSSAWFDEATPVDLTDEEPDIFATYMHCVQFEEVDVPNTPCGLPDFATLFKLYVFADKMGDLRAANAFMDRLISRRTISTNKGGQTTKL</sequence>
<evidence type="ECO:0000313" key="2">
    <source>
        <dbReference type="Proteomes" id="UP000192596"/>
    </source>
</evidence>
<accession>A0A1V8TSY0</accession>
<dbReference type="Proteomes" id="UP000192596">
    <property type="component" value="Unassembled WGS sequence"/>
</dbReference>